<dbReference type="GO" id="GO:0005615">
    <property type="term" value="C:extracellular space"/>
    <property type="evidence" value="ECO:0007669"/>
    <property type="project" value="TreeGrafter"/>
</dbReference>
<evidence type="ECO:0000256" key="8">
    <source>
        <dbReference type="PROSITE-ProRule" id="PRU01240"/>
    </source>
</evidence>
<dbReference type="SUPFAM" id="SSF52743">
    <property type="entry name" value="Subtilisin-like"/>
    <property type="match status" value="1"/>
</dbReference>
<dbReference type="InterPro" id="IPR015500">
    <property type="entry name" value="Peptidase_S8_subtilisin-rel"/>
</dbReference>
<comment type="similarity">
    <text evidence="1 8 9">Belongs to the peptidase S8 family.</text>
</comment>
<name>A0A841FGZ1_9ACTN</name>
<dbReference type="Proteomes" id="UP000548476">
    <property type="component" value="Unassembled WGS sequence"/>
</dbReference>
<evidence type="ECO:0000256" key="7">
    <source>
        <dbReference type="PIRSR" id="PIRSR615500-1"/>
    </source>
</evidence>
<comment type="caution">
    <text evidence="13">The sequence shown here is derived from an EMBL/GenBank/DDBJ whole genome shotgun (WGS) entry which is preliminary data.</text>
</comment>
<dbReference type="InterPro" id="IPR050131">
    <property type="entry name" value="Peptidase_S8_subtilisin-like"/>
</dbReference>
<proteinExistence type="inferred from homology"/>
<dbReference type="InterPro" id="IPR003137">
    <property type="entry name" value="PA_domain"/>
</dbReference>
<feature type="domain" description="C5a peptidase/Subtilisin-like protease SBT2-like Fn3-like" evidence="12">
    <location>
        <begin position="567"/>
        <end position="670"/>
    </location>
</feature>
<keyword evidence="14" id="KW-1185">Reference proteome</keyword>
<evidence type="ECO:0000256" key="1">
    <source>
        <dbReference type="ARBA" id="ARBA00011073"/>
    </source>
</evidence>
<evidence type="ECO:0000256" key="9">
    <source>
        <dbReference type="RuleBase" id="RU003355"/>
    </source>
</evidence>
<evidence type="ECO:0000313" key="13">
    <source>
        <dbReference type="EMBL" id="MBB6034263.1"/>
    </source>
</evidence>
<dbReference type="PROSITE" id="PS51892">
    <property type="entry name" value="SUBTILASE"/>
    <property type="match status" value="1"/>
</dbReference>
<evidence type="ECO:0000256" key="4">
    <source>
        <dbReference type="ARBA" id="ARBA00022729"/>
    </source>
</evidence>
<feature type="active site" description="Charge relay system" evidence="7 8">
    <location>
        <position position="137"/>
    </location>
</feature>
<dbReference type="EMBL" id="JACHGT010000004">
    <property type="protein sequence ID" value="MBB6034263.1"/>
    <property type="molecule type" value="Genomic_DNA"/>
</dbReference>
<keyword evidence="6 8" id="KW-0720">Serine protease</keyword>
<dbReference type="AlphaFoldDB" id="A0A841FGZ1"/>
<dbReference type="PROSITE" id="PS00137">
    <property type="entry name" value="SUBTILASE_HIS"/>
    <property type="match status" value="1"/>
</dbReference>
<dbReference type="InterPro" id="IPR022398">
    <property type="entry name" value="Peptidase_S8_His-AS"/>
</dbReference>
<dbReference type="PROSITE" id="PS00138">
    <property type="entry name" value="SUBTILASE_SER"/>
    <property type="match status" value="1"/>
</dbReference>
<evidence type="ECO:0000256" key="5">
    <source>
        <dbReference type="ARBA" id="ARBA00022801"/>
    </source>
</evidence>
<dbReference type="Gene3D" id="3.40.50.200">
    <property type="entry name" value="Peptidase S8/S53 domain"/>
    <property type="match status" value="1"/>
</dbReference>
<dbReference type="Gene3D" id="3.50.30.30">
    <property type="match status" value="1"/>
</dbReference>
<feature type="domain" description="Peptidase S8/S53" evidence="10">
    <location>
        <begin position="128"/>
        <end position="532"/>
    </location>
</feature>
<keyword evidence="2" id="KW-0134">Cell wall</keyword>
<accession>A0A841FGZ1</accession>
<dbReference type="InterPro" id="IPR023827">
    <property type="entry name" value="Peptidase_S8_Asp-AS"/>
</dbReference>
<keyword evidence="5 8" id="KW-0378">Hydrolase</keyword>
<feature type="active site" description="Charge relay system" evidence="7 8">
    <location>
        <position position="180"/>
    </location>
</feature>
<sequence length="815" mass="84317">MTAPLAAHASPPALTEPASTVLRIVEFSDTARAATALDTTAALRGLYVEEVRRYDTLFSGMAVSVDASRADELASLPGVAAVHPVNTYAVPTADTLPPLPKDAATTRENVTVTDLTGVPEAHRDGATGAGITVGIIDSGVAYDHPALGGGGFPNAKVTGGYDVVDGDADPYDSPSLASGHGTHVAGIVAGNGADLVGVAPDATIHAYRVFGDSRPTTDDVILEALERAVEDGVDVVNLSLGQSQFEVRQDALLPMALDAVAAHGVVPVVAIGNGFAGPFKPGSPGIAKNAITVGSVYSTQYSYLAFTTGDGTKVPFNTFSTGPAAPSAGTVSIVDGGQVCAPAAPGSFAGRWVLSTSGFYPCTPTNMVANATAGGAAGVLYFDDSEWAEPDAIPTADFWGVAGTIPAVAITQNQARAIRADLAAGTGATATWGSYWGLDVKDEFKGLPDASSSWGPSHELDYKPDLVAPGGYVFSALPPGDGYYGVKSGTSMAGPHVAGAVAVIFGERGTMSSTRVRDLLQSTAKPTRLSGDPDGGLHQVAQQGAGLIDLPAALAATTVVTPAKLPLGELEGRAVSRTVTLTNTSRHAVTYRVSTQDGLGAAPPYTAEYLTVEADARVEVSRDKVAVPPRKSVKVTITVRQPKKAADGTVFGGWVTFTPKQHHKGQPVRVSYLGIAGDWHRVSAINPTFTDVNSTLDNPALRPAYFSFGKNEALTVTDPAAGAWVMLSHGFPTLRELRMEILDASGNVIATPLRETWLVRNSGAGTGVDFYGWDTTLADGTAAPNGVYRIRLVFDKILATGRPETWTSPEVTLSR</sequence>
<reference evidence="13 14" key="1">
    <citation type="submission" date="2020-08" db="EMBL/GenBank/DDBJ databases">
        <title>Genomic Encyclopedia of Type Strains, Phase IV (KMG-IV): sequencing the most valuable type-strain genomes for metagenomic binning, comparative biology and taxonomic classification.</title>
        <authorList>
            <person name="Goeker M."/>
        </authorList>
    </citation>
    <scope>NUCLEOTIDE SEQUENCE [LARGE SCALE GENOMIC DNA]</scope>
    <source>
        <strain evidence="13 14">YIM 65646</strain>
    </source>
</reference>
<protein>
    <submittedName>
        <fullName evidence="13">Subtilisin family serine protease</fullName>
    </submittedName>
</protein>
<feature type="active site" description="Charge relay system" evidence="7 8">
    <location>
        <position position="491"/>
    </location>
</feature>
<dbReference type="GO" id="GO:0006508">
    <property type="term" value="P:proteolysis"/>
    <property type="evidence" value="ECO:0007669"/>
    <property type="project" value="UniProtKB-KW"/>
</dbReference>
<dbReference type="PRINTS" id="PR00723">
    <property type="entry name" value="SUBTILISIN"/>
</dbReference>
<dbReference type="InterPro" id="IPR036852">
    <property type="entry name" value="Peptidase_S8/S53_dom_sf"/>
</dbReference>
<gene>
    <name evidence="13" type="ORF">HNR73_002113</name>
</gene>
<dbReference type="Pfam" id="PF02225">
    <property type="entry name" value="PA"/>
    <property type="match status" value="1"/>
</dbReference>
<evidence type="ECO:0000313" key="14">
    <source>
        <dbReference type="Proteomes" id="UP000548476"/>
    </source>
</evidence>
<organism evidence="13 14">
    <name type="scientific">Phytomonospora endophytica</name>
    <dbReference type="NCBI Taxonomy" id="714109"/>
    <lineage>
        <taxon>Bacteria</taxon>
        <taxon>Bacillati</taxon>
        <taxon>Actinomycetota</taxon>
        <taxon>Actinomycetes</taxon>
        <taxon>Micromonosporales</taxon>
        <taxon>Micromonosporaceae</taxon>
        <taxon>Phytomonospora</taxon>
    </lineage>
</organism>
<keyword evidence="3 8" id="KW-0645">Protease</keyword>
<dbReference type="GO" id="GO:0016020">
    <property type="term" value="C:membrane"/>
    <property type="evidence" value="ECO:0007669"/>
    <property type="project" value="InterPro"/>
</dbReference>
<dbReference type="InterPro" id="IPR023828">
    <property type="entry name" value="Peptidase_S8_Ser-AS"/>
</dbReference>
<dbReference type="RefSeq" id="WP_184787139.1">
    <property type="nucleotide sequence ID" value="NZ_BONT01000045.1"/>
</dbReference>
<dbReference type="InterPro" id="IPR000209">
    <property type="entry name" value="Peptidase_S8/S53_dom"/>
</dbReference>
<evidence type="ECO:0000259" key="12">
    <source>
        <dbReference type="Pfam" id="PF06280"/>
    </source>
</evidence>
<evidence type="ECO:0000256" key="3">
    <source>
        <dbReference type="ARBA" id="ARBA00022670"/>
    </source>
</evidence>
<evidence type="ECO:0000256" key="2">
    <source>
        <dbReference type="ARBA" id="ARBA00022512"/>
    </source>
</evidence>
<dbReference type="Pfam" id="PF06280">
    <property type="entry name" value="fn3_5"/>
    <property type="match status" value="1"/>
</dbReference>
<dbReference type="PANTHER" id="PTHR43806">
    <property type="entry name" value="PEPTIDASE S8"/>
    <property type="match status" value="1"/>
</dbReference>
<evidence type="ECO:0000256" key="6">
    <source>
        <dbReference type="ARBA" id="ARBA00022825"/>
    </source>
</evidence>
<dbReference type="Gene3D" id="2.60.40.1710">
    <property type="entry name" value="Subtilisin-like superfamily"/>
    <property type="match status" value="1"/>
</dbReference>
<dbReference type="PANTHER" id="PTHR43806:SF66">
    <property type="entry name" value="SERIN ENDOPEPTIDASE"/>
    <property type="match status" value="1"/>
</dbReference>
<evidence type="ECO:0000259" key="11">
    <source>
        <dbReference type="Pfam" id="PF02225"/>
    </source>
</evidence>
<dbReference type="GO" id="GO:0004252">
    <property type="term" value="F:serine-type endopeptidase activity"/>
    <property type="evidence" value="ECO:0007669"/>
    <property type="project" value="UniProtKB-UniRule"/>
</dbReference>
<evidence type="ECO:0000259" key="10">
    <source>
        <dbReference type="Pfam" id="PF00082"/>
    </source>
</evidence>
<dbReference type="PROSITE" id="PS00136">
    <property type="entry name" value="SUBTILASE_ASP"/>
    <property type="match status" value="1"/>
</dbReference>
<keyword evidence="4" id="KW-0732">Signal</keyword>
<feature type="domain" description="PA" evidence="11">
    <location>
        <begin position="339"/>
        <end position="418"/>
    </location>
</feature>
<dbReference type="Pfam" id="PF00082">
    <property type="entry name" value="Peptidase_S8"/>
    <property type="match status" value="1"/>
</dbReference>
<keyword evidence="2" id="KW-0964">Secreted</keyword>
<dbReference type="InterPro" id="IPR010435">
    <property type="entry name" value="C5a/SBT2-like_Fn3"/>
</dbReference>